<evidence type="ECO:0000256" key="21">
    <source>
        <dbReference type="PROSITE-ProRule" id="PRU10141"/>
    </source>
</evidence>
<dbReference type="GO" id="GO:0007399">
    <property type="term" value="P:nervous system development"/>
    <property type="evidence" value="ECO:0007669"/>
    <property type="project" value="UniProtKB-KW"/>
</dbReference>
<keyword evidence="2" id="KW-0217">Developmental protein</keyword>
<keyword evidence="14 23" id="KW-1133">Transmembrane helix</keyword>
<evidence type="ECO:0000256" key="7">
    <source>
        <dbReference type="ARBA" id="ARBA00022729"/>
    </source>
</evidence>
<evidence type="ECO:0000256" key="8">
    <source>
        <dbReference type="ARBA" id="ARBA00022737"/>
    </source>
</evidence>
<feature type="binding site" evidence="21">
    <location>
        <position position="588"/>
    </location>
    <ligand>
        <name>ATP</name>
        <dbReference type="ChEBI" id="CHEBI:30616"/>
    </ligand>
</feature>
<evidence type="ECO:0000256" key="4">
    <source>
        <dbReference type="ARBA" id="ARBA00022614"/>
    </source>
</evidence>
<dbReference type="GO" id="GO:0007166">
    <property type="term" value="P:cell surface receptor signaling pathway"/>
    <property type="evidence" value="ECO:0007669"/>
    <property type="project" value="UniProtKB-ARBA"/>
</dbReference>
<dbReference type="FunFam" id="1.10.510.10:FF:000034">
    <property type="entry name" value="Tyrosine-protein kinase receptor"/>
    <property type="match status" value="1"/>
</dbReference>
<dbReference type="SUPFAM" id="SSF52058">
    <property type="entry name" value="L domain-like"/>
    <property type="match status" value="1"/>
</dbReference>
<evidence type="ECO:0000256" key="13">
    <source>
        <dbReference type="ARBA" id="ARBA00022902"/>
    </source>
</evidence>
<dbReference type="InterPro" id="IPR002011">
    <property type="entry name" value="Tyr_kinase_rcpt_2_CS"/>
</dbReference>
<evidence type="ECO:0000256" key="3">
    <source>
        <dbReference type="ARBA" id="ARBA00022553"/>
    </source>
</evidence>
<dbReference type="Proteomes" id="UP001634394">
    <property type="component" value="Unassembled WGS sequence"/>
</dbReference>
<dbReference type="EMBL" id="JBJQND010000009">
    <property type="protein sequence ID" value="KAL3866799.1"/>
    <property type="molecule type" value="Genomic_DNA"/>
</dbReference>
<evidence type="ECO:0000256" key="17">
    <source>
        <dbReference type="ARBA" id="ARBA00023157"/>
    </source>
</evidence>
<evidence type="ECO:0000256" key="1">
    <source>
        <dbReference type="ARBA" id="ARBA00004479"/>
    </source>
</evidence>
<dbReference type="PROSITE" id="PS00109">
    <property type="entry name" value="PROTEIN_KINASE_TYR"/>
    <property type="match status" value="1"/>
</dbReference>
<dbReference type="InterPro" id="IPR007110">
    <property type="entry name" value="Ig-like_dom"/>
</dbReference>
<evidence type="ECO:0000256" key="19">
    <source>
        <dbReference type="ARBA" id="ARBA00023180"/>
    </source>
</evidence>
<feature type="domain" description="Ig-like" evidence="25">
    <location>
        <begin position="213"/>
        <end position="297"/>
    </location>
</feature>
<dbReference type="Gene3D" id="3.80.10.10">
    <property type="entry name" value="Ribonuclease Inhibitor"/>
    <property type="match status" value="1"/>
</dbReference>
<evidence type="ECO:0000256" key="16">
    <source>
        <dbReference type="ARBA" id="ARBA00023137"/>
    </source>
</evidence>
<dbReference type="SUPFAM" id="SSF48726">
    <property type="entry name" value="Immunoglobulin"/>
    <property type="match status" value="1"/>
</dbReference>
<dbReference type="Gene3D" id="1.10.510.10">
    <property type="entry name" value="Transferase(Phosphotransferase) domain 1"/>
    <property type="match status" value="1"/>
</dbReference>
<evidence type="ECO:0000256" key="2">
    <source>
        <dbReference type="ARBA" id="ARBA00022473"/>
    </source>
</evidence>
<dbReference type="PROSITE" id="PS50835">
    <property type="entry name" value="IG_LIKE"/>
    <property type="match status" value="1"/>
</dbReference>
<sequence length="840" mass="95532">MANCLDMCESFYYQVLTEDIPDSFSVFKDNTNPALGEQTIDIEKLHNARFVQAMRKKTEKDRWLQSHAAFCKEVILYYELYFYSVISSQQYLTRLSSESLAQYENLERLVITDSRLSSVPLEIFPKDTKLRILDLQNNNIQYLSWEIANLGFIELLINSNPLVCNCSVKWIQMVLNSKRHALFGYNGSSLTCLDRAGKKQAIKNVPIPNCEKPTVLIDKSIVSVAENESEVIICMGSGVPQPRVWWHTKDIKSQFNITAKQNGLVQELHIIHSSPYDNGWLQCNAENDAIRSMETVRFIVNARPIIVSVDQKLGMYDCIHYKIISEPNTTITWEKDGAPVKENNIVTHSVLQVPYVRENARTKYIEGCLSFALKAVIYNGHYTLIATNAYGSSRAIYQFKSTDAGVRDNVSNRKPIRFPVSSAAIQQPKVRMDSVSNSASNELRYVSKETESKTIYIVLGTSIAGASLLFVVILIGIRQFRRQVLARDGSVKNQSKRRVSLSKCLGKKKSKEGPIAIENMPLTAIHLNDNPNYYPGDFGYDFGTRIRHIRSEFISCIREVGEGAFARVFLGRCDNVPAEGETVMVAIKMLKNGIIEDAKRDFKREAELLTNIQHENIITFYGICIDEECFMMIFEYMENGDLKNYLRSRGPDAAFFCNGPVSDPVLSVIELLHIASQIASGMSYLASQHFVHRDLATRNCLVGHKLAVKIGDFGMSRDVYSTDYYRVGGMAMLPVRWMPPESLLYRTFTVESDVWSFGVVLWEIFTYGKQPWYELSNHEVIECIQNGHLLDTPLLAPEEVYKLMLASWKRQPLERISMKDTCNHLERLCLSCPGYADLFV</sequence>
<evidence type="ECO:0000259" key="25">
    <source>
        <dbReference type="PROSITE" id="PS50835"/>
    </source>
</evidence>
<keyword evidence="11" id="KW-0221">Differentiation</keyword>
<dbReference type="PROSITE" id="PS00239">
    <property type="entry name" value="RECEPTOR_TYR_KIN_II"/>
    <property type="match status" value="1"/>
</dbReference>
<dbReference type="InterPro" id="IPR013783">
    <property type="entry name" value="Ig-like_fold"/>
</dbReference>
<dbReference type="GO" id="GO:0030154">
    <property type="term" value="P:cell differentiation"/>
    <property type="evidence" value="ECO:0007669"/>
    <property type="project" value="UniProtKB-KW"/>
</dbReference>
<dbReference type="InterPro" id="IPR008266">
    <property type="entry name" value="Tyr_kinase_AS"/>
</dbReference>
<keyword evidence="12 21" id="KW-0067">ATP-binding</keyword>
<keyword evidence="6 22" id="KW-0812">Transmembrane</keyword>
<keyword evidence="10" id="KW-0418">Kinase</keyword>
<evidence type="ECO:0000256" key="10">
    <source>
        <dbReference type="ARBA" id="ARBA00022777"/>
    </source>
</evidence>
<dbReference type="EC" id="2.7.10.1" evidence="22"/>
<dbReference type="PROSITE" id="PS00107">
    <property type="entry name" value="PROTEIN_KINASE_ATP"/>
    <property type="match status" value="1"/>
</dbReference>
<dbReference type="InterPro" id="IPR020635">
    <property type="entry name" value="Tyr_kinase_cat_dom"/>
</dbReference>
<keyword evidence="7" id="KW-0732">Signal</keyword>
<keyword evidence="17" id="KW-1015">Disulfide bond</keyword>
<dbReference type="PANTHER" id="PTHR24416">
    <property type="entry name" value="TYROSINE-PROTEIN KINASE RECEPTOR"/>
    <property type="match status" value="1"/>
</dbReference>
<dbReference type="InterPro" id="IPR017441">
    <property type="entry name" value="Protein_kinase_ATP_BS"/>
</dbReference>
<keyword evidence="16" id="KW-0829">Tyrosine-protein kinase</keyword>
<comment type="caution">
    <text evidence="26">The sequence shown here is derived from an EMBL/GenBank/DDBJ whole genome shotgun (WGS) entry which is preliminary data.</text>
</comment>
<evidence type="ECO:0000256" key="5">
    <source>
        <dbReference type="ARBA" id="ARBA00022679"/>
    </source>
</evidence>
<evidence type="ECO:0000259" key="24">
    <source>
        <dbReference type="PROSITE" id="PS50011"/>
    </source>
</evidence>
<keyword evidence="18 22" id="KW-0675">Receptor</keyword>
<evidence type="ECO:0000256" key="20">
    <source>
        <dbReference type="ARBA" id="ARBA00051243"/>
    </source>
</evidence>
<dbReference type="AlphaFoldDB" id="A0ABD3VYX0"/>
<dbReference type="Pfam" id="PF13927">
    <property type="entry name" value="Ig_3"/>
    <property type="match status" value="1"/>
</dbReference>
<comment type="catalytic activity">
    <reaction evidence="20 22">
        <text>L-tyrosyl-[protein] + ATP = O-phospho-L-tyrosyl-[protein] + ADP + H(+)</text>
        <dbReference type="Rhea" id="RHEA:10596"/>
        <dbReference type="Rhea" id="RHEA-COMP:10136"/>
        <dbReference type="Rhea" id="RHEA-COMP:20101"/>
        <dbReference type="ChEBI" id="CHEBI:15378"/>
        <dbReference type="ChEBI" id="CHEBI:30616"/>
        <dbReference type="ChEBI" id="CHEBI:46858"/>
        <dbReference type="ChEBI" id="CHEBI:61978"/>
        <dbReference type="ChEBI" id="CHEBI:456216"/>
        <dbReference type="EC" id="2.7.10.1"/>
    </reaction>
</comment>
<name>A0ABD3VYX0_SINWO</name>
<dbReference type="Gene3D" id="2.60.40.10">
    <property type="entry name" value="Immunoglobulins"/>
    <property type="match status" value="2"/>
</dbReference>
<keyword evidence="4" id="KW-0433">Leucine-rich repeat</keyword>
<dbReference type="InterPro" id="IPR032675">
    <property type="entry name" value="LRR_dom_sf"/>
</dbReference>
<accession>A0ABD3VYX0</accession>
<evidence type="ECO:0000256" key="11">
    <source>
        <dbReference type="ARBA" id="ARBA00022782"/>
    </source>
</evidence>
<dbReference type="InterPro" id="IPR001245">
    <property type="entry name" value="Ser-Thr/Tyr_kinase_cat_dom"/>
</dbReference>
<dbReference type="GO" id="GO:0005524">
    <property type="term" value="F:ATP binding"/>
    <property type="evidence" value="ECO:0007669"/>
    <property type="project" value="UniProtKB-UniRule"/>
</dbReference>
<dbReference type="SUPFAM" id="SSF56112">
    <property type="entry name" value="Protein kinase-like (PK-like)"/>
    <property type="match status" value="1"/>
</dbReference>
<gene>
    <name evidence="26" type="ORF">ACJMK2_044067</name>
</gene>
<dbReference type="InterPro" id="IPR050122">
    <property type="entry name" value="RTK"/>
</dbReference>
<comment type="subcellular location">
    <subcellularLocation>
        <location evidence="1">Membrane</location>
        <topology evidence="1">Single-pass type I membrane protein</topology>
    </subcellularLocation>
</comment>
<feature type="domain" description="Protein kinase" evidence="24">
    <location>
        <begin position="554"/>
        <end position="827"/>
    </location>
</feature>
<keyword evidence="19" id="KW-0325">Glycoprotein</keyword>
<keyword evidence="8" id="KW-0677">Repeat</keyword>
<reference evidence="26 27" key="1">
    <citation type="submission" date="2024-11" db="EMBL/GenBank/DDBJ databases">
        <title>Chromosome-level genome assembly of the freshwater bivalve Anodonta woodiana.</title>
        <authorList>
            <person name="Chen X."/>
        </authorList>
    </citation>
    <scope>NUCLEOTIDE SEQUENCE [LARGE SCALE GENOMIC DNA]</scope>
    <source>
        <strain evidence="26">MN2024</strain>
        <tissue evidence="26">Gills</tissue>
    </source>
</reference>
<evidence type="ECO:0000313" key="27">
    <source>
        <dbReference type="Proteomes" id="UP001634394"/>
    </source>
</evidence>
<organism evidence="26 27">
    <name type="scientific">Sinanodonta woodiana</name>
    <name type="common">Chinese pond mussel</name>
    <name type="synonym">Anodonta woodiana</name>
    <dbReference type="NCBI Taxonomy" id="1069815"/>
    <lineage>
        <taxon>Eukaryota</taxon>
        <taxon>Metazoa</taxon>
        <taxon>Spiralia</taxon>
        <taxon>Lophotrochozoa</taxon>
        <taxon>Mollusca</taxon>
        <taxon>Bivalvia</taxon>
        <taxon>Autobranchia</taxon>
        <taxon>Heteroconchia</taxon>
        <taxon>Palaeoheterodonta</taxon>
        <taxon>Unionida</taxon>
        <taxon>Unionoidea</taxon>
        <taxon>Unionidae</taxon>
        <taxon>Unioninae</taxon>
        <taxon>Sinanodonta</taxon>
    </lineage>
</organism>
<keyword evidence="27" id="KW-1185">Reference proteome</keyword>
<dbReference type="GO" id="GO:0004714">
    <property type="term" value="F:transmembrane receptor protein tyrosine kinase activity"/>
    <property type="evidence" value="ECO:0007669"/>
    <property type="project" value="UniProtKB-EC"/>
</dbReference>
<keyword evidence="13" id="KW-0524">Neurogenesis</keyword>
<comment type="similarity">
    <text evidence="22">Belongs to the protein kinase superfamily. Tyr protein kinase family. Insulin receptor subfamily.</text>
</comment>
<dbReference type="SMART" id="SM00219">
    <property type="entry name" value="TyrKc"/>
    <property type="match status" value="1"/>
</dbReference>
<dbReference type="InterPro" id="IPR000719">
    <property type="entry name" value="Prot_kinase_dom"/>
</dbReference>
<dbReference type="InterPro" id="IPR001611">
    <property type="entry name" value="Leu-rich_rpt"/>
</dbReference>
<dbReference type="PROSITE" id="PS51450">
    <property type="entry name" value="LRR"/>
    <property type="match status" value="1"/>
</dbReference>
<dbReference type="PANTHER" id="PTHR24416:SF614">
    <property type="entry name" value="PROTEIN KINASE DOMAIN-CONTAINING PROTEIN"/>
    <property type="match status" value="1"/>
</dbReference>
<evidence type="ECO:0000256" key="6">
    <source>
        <dbReference type="ARBA" id="ARBA00022692"/>
    </source>
</evidence>
<dbReference type="InterPro" id="IPR011009">
    <property type="entry name" value="Kinase-like_dom_sf"/>
</dbReference>
<proteinExistence type="inferred from homology"/>
<keyword evidence="3 22" id="KW-0597">Phosphoprotein</keyword>
<dbReference type="InterPro" id="IPR036179">
    <property type="entry name" value="Ig-like_dom_sf"/>
</dbReference>
<protein>
    <recommendedName>
        <fullName evidence="22">Tyrosine-protein kinase receptor</fullName>
        <ecNumber evidence="22">2.7.10.1</ecNumber>
    </recommendedName>
</protein>
<keyword evidence="9 21" id="KW-0547">Nucleotide-binding</keyword>
<evidence type="ECO:0000256" key="18">
    <source>
        <dbReference type="ARBA" id="ARBA00023170"/>
    </source>
</evidence>
<evidence type="ECO:0000256" key="9">
    <source>
        <dbReference type="ARBA" id="ARBA00022741"/>
    </source>
</evidence>
<dbReference type="PRINTS" id="PR00109">
    <property type="entry name" value="TYRKINASE"/>
</dbReference>
<dbReference type="Gene3D" id="3.30.200.20">
    <property type="entry name" value="Phosphorylase Kinase, domain 1"/>
    <property type="match status" value="1"/>
</dbReference>
<feature type="transmembrane region" description="Helical" evidence="23">
    <location>
        <begin position="455"/>
        <end position="477"/>
    </location>
</feature>
<keyword evidence="5" id="KW-0808">Transferase</keyword>
<dbReference type="GO" id="GO:0016020">
    <property type="term" value="C:membrane"/>
    <property type="evidence" value="ECO:0007669"/>
    <property type="project" value="UniProtKB-SubCell"/>
</dbReference>
<dbReference type="FunFam" id="3.30.200.20:FF:000033">
    <property type="entry name" value="Tyrosine-protein kinase receptor"/>
    <property type="match status" value="1"/>
</dbReference>
<evidence type="ECO:0000313" key="26">
    <source>
        <dbReference type="EMBL" id="KAL3866799.1"/>
    </source>
</evidence>
<dbReference type="Pfam" id="PF07714">
    <property type="entry name" value="PK_Tyr_Ser-Thr"/>
    <property type="match status" value="1"/>
</dbReference>
<evidence type="ECO:0000256" key="12">
    <source>
        <dbReference type="ARBA" id="ARBA00022840"/>
    </source>
</evidence>
<evidence type="ECO:0000256" key="15">
    <source>
        <dbReference type="ARBA" id="ARBA00023136"/>
    </source>
</evidence>
<evidence type="ECO:0000256" key="14">
    <source>
        <dbReference type="ARBA" id="ARBA00022989"/>
    </source>
</evidence>
<evidence type="ECO:0000256" key="23">
    <source>
        <dbReference type="SAM" id="Phobius"/>
    </source>
</evidence>
<dbReference type="PROSITE" id="PS50011">
    <property type="entry name" value="PROTEIN_KINASE_DOM"/>
    <property type="match status" value="1"/>
</dbReference>
<keyword evidence="15 23" id="KW-0472">Membrane</keyword>
<evidence type="ECO:0000256" key="22">
    <source>
        <dbReference type="RuleBase" id="RU000312"/>
    </source>
</evidence>